<dbReference type="AlphaFoldDB" id="A0A0F9T0Z8"/>
<comment type="caution">
    <text evidence="1">The sequence shown here is derived from an EMBL/GenBank/DDBJ whole genome shotgun (WGS) entry which is preliminary data.</text>
</comment>
<organism evidence="1">
    <name type="scientific">marine sediment metagenome</name>
    <dbReference type="NCBI Taxonomy" id="412755"/>
    <lineage>
        <taxon>unclassified sequences</taxon>
        <taxon>metagenomes</taxon>
        <taxon>ecological metagenomes</taxon>
    </lineage>
</organism>
<gene>
    <name evidence="1" type="ORF">LCGC14_0450780</name>
</gene>
<dbReference type="EMBL" id="LAZR01000448">
    <property type="protein sequence ID" value="KKN68442.1"/>
    <property type="molecule type" value="Genomic_DNA"/>
</dbReference>
<name>A0A0F9T0Z8_9ZZZZ</name>
<evidence type="ECO:0000313" key="1">
    <source>
        <dbReference type="EMBL" id="KKN68442.1"/>
    </source>
</evidence>
<reference evidence="1" key="1">
    <citation type="journal article" date="2015" name="Nature">
        <title>Complex archaea that bridge the gap between prokaryotes and eukaryotes.</title>
        <authorList>
            <person name="Spang A."/>
            <person name="Saw J.H."/>
            <person name="Jorgensen S.L."/>
            <person name="Zaremba-Niedzwiedzka K."/>
            <person name="Martijn J."/>
            <person name="Lind A.E."/>
            <person name="van Eijk R."/>
            <person name="Schleper C."/>
            <person name="Guy L."/>
            <person name="Ettema T.J."/>
        </authorList>
    </citation>
    <scope>NUCLEOTIDE SEQUENCE</scope>
</reference>
<sequence length="227" mass="24057">MPHTPSDLTFADVSPEAARIAGVGVARERSAASLARTQRRGGLLGQALSLGEQGRRQQLIEQQAGAGRFTTATERQEEIGAERREFRREEFQTDIQRARQREELRNRMNVDAISDFLQDVQKAGERQVISDIGALGLSAIFVGLAPTLGLTTREAIGIGANLGATIGGVAPSAGVQTAISIGGGLAGRSRAGAESRGLTELADRNEAIANFAAEHGFVPVIGEEFRP</sequence>
<protein>
    <submittedName>
        <fullName evidence="1">Uncharacterized protein</fullName>
    </submittedName>
</protein>
<proteinExistence type="predicted"/>
<accession>A0A0F9T0Z8</accession>